<organism evidence="4 5">
    <name type="scientific">Rhodocollybia butyracea</name>
    <dbReference type="NCBI Taxonomy" id="206335"/>
    <lineage>
        <taxon>Eukaryota</taxon>
        <taxon>Fungi</taxon>
        <taxon>Dikarya</taxon>
        <taxon>Basidiomycota</taxon>
        <taxon>Agaricomycotina</taxon>
        <taxon>Agaricomycetes</taxon>
        <taxon>Agaricomycetidae</taxon>
        <taxon>Agaricales</taxon>
        <taxon>Marasmiineae</taxon>
        <taxon>Omphalotaceae</taxon>
        <taxon>Rhodocollybia</taxon>
    </lineage>
</organism>
<evidence type="ECO:0000256" key="1">
    <source>
        <dbReference type="ARBA" id="ARBA00023002"/>
    </source>
</evidence>
<keyword evidence="1" id="KW-0560">Oxidoreductase</keyword>
<dbReference type="InterPro" id="IPR001509">
    <property type="entry name" value="Epimerase_deHydtase"/>
</dbReference>
<gene>
    <name evidence="4" type="ORF">BDP27DRAFT_1241465</name>
</gene>
<evidence type="ECO:0000259" key="3">
    <source>
        <dbReference type="Pfam" id="PF01370"/>
    </source>
</evidence>
<dbReference type="Gene3D" id="3.40.50.720">
    <property type="entry name" value="NAD(P)-binding Rossmann-like Domain"/>
    <property type="match status" value="1"/>
</dbReference>
<reference evidence="4" key="1">
    <citation type="submission" date="2020-11" db="EMBL/GenBank/DDBJ databases">
        <authorList>
            <consortium name="DOE Joint Genome Institute"/>
            <person name="Ahrendt S."/>
            <person name="Riley R."/>
            <person name="Andreopoulos W."/>
            <person name="Labutti K."/>
            <person name="Pangilinan J."/>
            <person name="Ruiz-Duenas F.J."/>
            <person name="Barrasa J.M."/>
            <person name="Sanchez-Garcia M."/>
            <person name="Camarero S."/>
            <person name="Miyauchi S."/>
            <person name="Serrano A."/>
            <person name="Linde D."/>
            <person name="Babiker R."/>
            <person name="Drula E."/>
            <person name="Ayuso-Fernandez I."/>
            <person name="Pacheco R."/>
            <person name="Padilla G."/>
            <person name="Ferreira P."/>
            <person name="Barriuso J."/>
            <person name="Kellner H."/>
            <person name="Castanera R."/>
            <person name="Alfaro M."/>
            <person name="Ramirez L."/>
            <person name="Pisabarro A.G."/>
            <person name="Kuo A."/>
            <person name="Tritt A."/>
            <person name="Lipzen A."/>
            <person name="He G."/>
            <person name="Yan M."/>
            <person name="Ng V."/>
            <person name="Cullen D."/>
            <person name="Martin F."/>
            <person name="Rosso M.-N."/>
            <person name="Henrissat B."/>
            <person name="Hibbett D."/>
            <person name="Martinez A.T."/>
            <person name="Grigoriev I.V."/>
        </authorList>
    </citation>
    <scope>NUCLEOTIDE SEQUENCE</scope>
    <source>
        <strain evidence="4">AH 40177</strain>
    </source>
</reference>
<proteinExistence type="inferred from homology"/>
<dbReference type="Pfam" id="PF01370">
    <property type="entry name" value="Epimerase"/>
    <property type="match status" value="1"/>
</dbReference>
<evidence type="ECO:0000313" key="5">
    <source>
        <dbReference type="Proteomes" id="UP000772434"/>
    </source>
</evidence>
<dbReference type="InterPro" id="IPR036291">
    <property type="entry name" value="NAD(P)-bd_dom_sf"/>
</dbReference>
<comment type="similarity">
    <text evidence="2">Belongs to the NAD(P)-dependent epimerase/dehydratase family. Dihydroflavonol-4-reductase subfamily.</text>
</comment>
<dbReference type="EMBL" id="JADNRY010000394">
    <property type="protein sequence ID" value="KAF9058347.1"/>
    <property type="molecule type" value="Genomic_DNA"/>
</dbReference>
<evidence type="ECO:0000313" key="4">
    <source>
        <dbReference type="EMBL" id="KAF9058347.1"/>
    </source>
</evidence>
<accession>A0A9P5P8S7</accession>
<dbReference type="AlphaFoldDB" id="A0A9P5P8S7"/>
<feature type="domain" description="NAD-dependent epimerase/dehydratase" evidence="3">
    <location>
        <begin position="1"/>
        <end position="252"/>
    </location>
</feature>
<dbReference type="PANTHER" id="PTHR10366:SF564">
    <property type="entry name" value="STEROL-4-ALPHA-CARBOXYLATE 3-DEHYDROGENASE, DECARBOXYLATING"/>
    <property type="match status" value="1"/>
</dbReference>
<feature type="non-terminal residue" evidence="4">
    <location>
        <position position="359"/>
    </location>
</feature>
<keyword evidence="5" id="KW-1185">Reference proteome</keyword>
<dbReference type="Proteomes" id="UP000772434">
    <property type="component" value="Unassembled WGS sequence"/>
</dbReference>
<dbReference type="GO" id="GO:0016616">
    <property type="term" value="F:oxidoreductase activity, acting on the CH-OH group of donors, NAD or NADP as acceptor"/>
    <property type="evidence" value="ECO:0007669"/>
    <property type="project" value="TreeGrafter"/>
</dbReference>
<name>A0A9P5P8S7_9AGAR</name>
<dbReference type="OrthoDB" id="2735536at2759"/>
<dbReference type="InterPro" id="IPR050425">
    <property type="entry name" value="NAD(P)_dehydrat-like"/>
</dbReference>
<evidence type="ECO:0000256" key="2">
    <source>
        <dbReference type="ARBA" id="ARBA00023445"/>
    </source>
</evidence>
<sequence>VTGASGYLGSYITYQLLEQGFKVKGFARGEKVSLLKKAFSKYPGFEVIEITDIFTGDFGHFMKGLDAVIHCAAPMIAGKADPDAALKVINGAIDGSLHVLQQASDAGVHKVVVTGSAASFPMNGPFSPNGMFHSHNREKNPYWSDITLDMAKQSDNPGVIYLAQKKFSELAVVDFADKHPEMDVTIICPSYIFGPVAPGFAELTPTVNFRAFSSAFFLYSLVNGSNAIYPFAGSYCDIRDVTRVHILALDAPPSSVVGCKRFAIRHPEQSDFREAIHILMKERPQVKDRLPELSSAPEWPENNGHIVDYESIEKVLLLKKDSFKSWRETVLDGLDSVLAVENSWKAKGLEVVAPVGMPH</sequence>
<dbReference type="PANTHER" id="PTHR10366">
    <property type="entry name" value="NAD DEPENDENT EPIMERASE/DEHYDRATASE"/>
    <property type="match status" value="1"/>
</dbReference>
<dbReference type="SUPFAM" id="SSF51735">
    <property type="entry name" value="NAD(P)-binding Rossmann-fold domains"/>
    <property type="match status" value="1"/>
</dbReference>
<protein>
    <recommendedName>
        <fullName evidence="3">NAD-dependent epimerase/dehydratase domain-containing protein</fullName>
    </recommendedName>
</protein>
<comment type="caution">
    <text evidence="4">The sequence shown here is derived from an EMBL/GenBank/DDBJ whole genome shotgun (WGS) entry which is preliminary data.</text>
</comment>